<sequence length="271" mass="31309">MDAAEKGYYIREFACMTGLPQSKIRYYEKIGLFRVKRMKNGYRWFTPEDAFRVNAFRSLLRYGFSIEAAIRMLDEKQQTAQFEQSLKTQRKALTKEKQLLEYRLQALDDALELLNLKPGLDFSIQDVPDKLYVYASRGRDFSVAAQASETITLFVELLPISNYARIVDTAQFSNAEPEINPSYVSAIPASEEWRLGDYDPTHVHRLNLGKCLVYHRSLTREESVRKESFAPMLEWLTGHGYRMRGKMLILPAFLNLDGCGTDMETVILPVY</sequence>
<dbReference type="EMBL" id="BQKV01000098">
    <property type="protein sequence ID" value="GJN65553.1"/>
    <property type="molecule type" value="Genomic_DNA"/>
</dbReference>
<dbReference type="PANTHER" id="PTHR30204:SF69">
    <property type="entry name" value="MERR-FAMILY TRANSCRIPTIONAL REGULATOR"/>
    <property type="match status" value="1"/>
</dbReference>
<dbReference type="AlphaFoldDB" id="A0AA37J0D6"/>
<feature type="coiled-coil region" evidence="5">
    <location>
        <begin position="90"/>
        <end position="117"/>
    </location>
</feature>
<protein>
    <recommendedName>
        <fullName evidence="6">HTH merR-type domain-containing protein</fullName>
    </recommendedName>
</protein>
<comment type="caution">
    <text evidence="7">The sequence shown here is derived from an EMBL/GenBank/DDBJ whole genome shotgun (WGS) entry which is preliminary data.</text>
</comment>
<dbReference type="CDD" id="cd00592">
    <property type="entry name" value="HTH_MerR-like"/>
    <property type="match status" value="1"/>
</dbReference>
<dbReference type="PROSITE" id="PS50937">
    <property type="entry name" value="HTH_MERR_2"/>
    <property type="match status" value="1"/>
</dbReference>
<dbReference type="Gene3D" id="1.10.1660.10">
    <property type="match status" value="1"/>
</dbReference>
<evidence type="ECO:0000259" key="6">
    <source>
        <dbReference type="PROSITE" id="PS50937"/>
    </source>
</evidence>
<dbReference type="PANTHER" id="PTHR30204">
    <property type="entry name" value="REDOX-CYCLING DRUG-SENSING TRANSCRIPTIONAL ACTIVATOR SOXR"/>
    <property type="match status" value="1"/>
</dbReference>
<dbReference type="RefSeq" id="WP_238317767.1">
    <property type="nucleotide sequence ID" value="NZ_BQKV01000098.1"/>
</dbReference>
<keyword evidence="2" id="KW-0805">Transcription regulation</keyword>
<evidence type="ECO:0000313" key="8">
    <source>
        <dbReference type="Proteomes" id="UP001055185"/>
    </source>
</evidence>
<dbReference type="Pfam" id="PF13411">
    <property type="entry name" value="MerR_1"/>
    <property type="match status" value="1"/>
</dbReference>
<keyword evidence="1" id="KW-0678">Repressor</keyword>
<evidence type="ECO:0000256" key="4">
    <source>
        <dbReference type="ARBA" id="ARBA00023163"/>
    </source>
</evidence>
<evidence type="ECO:0000256" key="2">
    <source>
        <dbReference type="ARBA" id="ARBA00023015"/>
    </source>
</evidence>
<keyword evidence="5" id="KW-0175">Coiled coil</keyword>
<dbReference type="InterPro" id="IPR000551">
    <property type="entry name" value="MerR-type_HTH_dom"/>
</dbReference>
<dbReference type="InterPro" id="IPR047057">
    <property type="entry name" value="MerR_fam"/>
</dbReference>
<gene>
    <name evidence="7" type="ORF">JCM17207_21780</name>
</gene>
<keyword evidence="8" id="KW-1185">Reference proteome</keyword>
<accession>A0AA37J0D6</accession>
<dbReference type="InterPro" id="IPR009061">
    <property type="entry name" value="DNA-bd_dom_put_sf"/>
</dbReference>
<feature type="domain" description="HTH merR-type" evidence="6">
    <location>
        <begin position="7"/>
        <end position="75"/>
    </location>
</feature>
<keyword evidence="4" id="KW-0804">Transcription</keyword>
<organism evidence="7 8">
    <name type="scientific">Faecalibacterium gallinarum</name>
    <dbReference type="NCBI Taxonomy" id="2903556"/>
    <lineage>
        <taxon>Bacteria</taxon>
        <taxon>Bacillati</taxon>
        <taxon>Bacillota</taxon>
        <taxon>Clostridia</taxon>
        <taxon>Eubacteriales</taxon>
        <taxon>Oscillospiraceae</taxon>
        <taxon>Faecalibacterium</taxon>
    </lineage>
</organism>
<evidence type="ECO:0000313" key="7">
    <source>
        <dbReference type="EMBL" id="GJN65553.1"/>
    </source>
</evidence>
<evidence type="ECO:0000256" key="5">
    <source>
        <dbReference type="SAM" id="Coils"/>
    </source>
</evidence>
<dbReference type="Proteomes" id="UP001055185">
    <property type="component" value="Unassembled WGS sequence"/>
</dbReference>
<evidence type="ECO:0000256" key="1">
    <source>
        <dbReference type="ARBA" id="ARBA00022491"/>
    </source>
</evidence>
<dbReference type="SUPFAM" id="SSF46955">
    <property type="entry name" value="Putative DNA-binding domain"/>
    <property type="match status" value="1"/>
</dbReference>
<dbReference type="GO" id="GO:0003700">
    <property type="term" value="F:DNA-binding transcription factor activity"/>
    <property type="evidence" value="ECO:0007669"/>
    <property type="project" value="InterPro"/>
</dbReference>
<dbReference type="SMART" id="SM00422">
    <property type="entry name" value="HTH_MERR"/>
    <property type="match status" value="1"/>
</dbReference>
<name>A0AA37J0D6_9FIRM</name>
<dbReference type="GO" id="GO:0003677">
    <property type="term" value="F:DNA binding"/>
    <property type="evidence" value="ECO:0007669"/>
    <property type="project" value="UniProtKB-KW"/>
</dbReference>
<evidence type="ECO:0000256" key="3">
    <source>
        <dbReference type="ARBA" id="ARBA00023125"/>
    </source>
</evidence>
<keyword evidence="3" id="KW-0238">DNA-binding</keyword>
<proteinExistence type="predicted"/>
<reference evidence="7" key="1">
    <citation type="journal article" date="2022" name="Int. J. Syst. Evol. Microbiol.">
        <title>Genome-based, phenotypic and chemotaxonomic classification of Faecalibacterium strains: proposal of three novel species Faecalibacterium duncaniae sp. nov., Faecalibacterium hattorii sp. nov. and Faecalibacterium gallinarum sp. nov. .</title>
        <authorList>
            <person name="Sakamoto M."/>
            <person name="Sakurai N."/>
            <person name="Tanno H."/>
            <person name="Iino T."/>
            <person name="Ohkuma M."/>
            <person name="Endo A."/>
        </authorList>
    </citation>
    <scope>NUCLEOTIDE SEQUENCE</scope>
    <source>
        <strain evidence="7">JCM 17207</strain>
    </source>
</reference>